<dbReference type="Proteomes" id="UP001281147">
    <property type="component" value="Unassembled WGS sequence"/>
</dbReference>
<gene>
    <name evidence="1" type="ORF">LTR37_019355</name>
</gene>
<sequence length="139" mass="16134">MDGPIRTAREDFIALTDGEIDAFFHDLDKDNDGYVTIDELKAKLQESHKELAPVPQKHHLTHPARRDLEKNNGHAGDGLHAFLCRPMPDCGPRMSRTEFVNHVKQWEVPSQTQTDSKVQDDKDIARERRIPRRRRLRAY</sequence>
<name>A0ACC3MFW9_9PEZI</name>
<keyword evidence="2" id="KW-1185">Reference proteome</keyword>
<organism evidence="1 2">
    <name type="scientific">Vermiconidia calcicola</name>
    <dbReference type="NCBI Taxonomy" id="1690605"/>
    <lineage>
        <taxon>Eukaryota</taxon>
        <taxon>Fungi</taxon>
        <taxon>Dikarya</taxon>
        <taxon>Ascomycota</taxon>
        <taxon>Pezizomycotina</taxon>
        <taxon>Dothideomycetes</taxon>
        <taxon>Dothideomycetidae</taxon>
        <taxon>Mycosphaerellales</taxon>
        <taxon>Extremaceae</taxon>
        <taxon>Vermiconidia</taxon>
    </lineage>
</organism>
<protein>
    <submittedName>
        <fullName evidence="1">Uncharacterized protein</fullName>
    </submittedName>
</protein>
<comment type="caution">
    <text evidence="1">The sequence shown here is derived from an EMBL/GenBank/DDBJ whole genome shotgun (WGS) entry which is preliminary data.</text>
</comment>
<proteinExistence type="predicted"/>
<evidence type="ECO:0000313" key="1">
    <source>
        <dbReference type="EMBL" id="KAK3686913.1"/>
    </source>
</evidence>
<reference evidence="1" key="1">
    <citation type="submission" date="2023-07" db="EMBL/GenBank/DDBJ databases">
        <title>Black Yeasts Isolated from many extreme environments.</title>
        <authorList>
            <person name="Coleine C."/>
            <person name="Stajich J.E."/>
            <person name="Selbmann L."/>
        </authorList>
    </citation>
    <scope>NUCLEOTIDE SEQUENCE</scope>
    <source>
        <strain evidence="1">CCFEE 5714</strain>
    </source>
</reference>
<dbReference type="EMBL" id="JAUTXU010000296">
    <property type="protein sequence ID" value="KAK3686913.1"/>
    <property type="molecule type" value="Genomic_DNA"/>
</dbReference>
<evidence type="ECO:0000313" key="2">
    <source>
        <dbReference type="Proteomes" id="UP001281147"/>
    </source>
</evidence>
<accession>A0ACC3MFW9</accession>